<evidence type="ECO:0000313" key="4">
    <source>
        <dbReference type="Proteomes" id="UP000060390"/>
    </source>
</evidence>
<dbReference type="EMBL" id="CP008874">
    <property type="protein sequence ID" value="AKH97473.1"/>
    <property type="molecule type" value="Genomic_DNA"/>
</dbReference>
<dbReference type="HOGENOM" id="CLU_910906_0_0_2"/>
<reference evidence="2 5" key="1">
    <citation type="journal article" date="2015" name="ISME J.">
        <title>Elemental sulfur and acetate can support life of a novel strictly anaerobic haloarchaeon.</title>
        <authorList>
            <person name="Sorokin D.Y."/>
            <person name="Kublanov I.V."/>
            <person name="Gavrilov S.N."/>
            <person name="Rojo D."/>
            <person name="Roman P."/>
            <person name="Golyshin P.N."/>
            <person name="Slepak V.Z."/>
            <person name="Smedile F."/>
            <person name="Ferrer M."/>
            <person name="Messina E."/>
            <person name="La Cono V."/>
            <person name="Yakimov M.M."/>
        </authorList>
    </citation>
    <scope>NUCLEOTIDE SEQUENCE [LARGE SCALE GENOMIC DNA]</scope>
    <source>
        <strain evidence="2 5">HSR2</strain>
    </source>
</reference>
<evidence type="ECO:0000313" key="2">
    <source>
        <dbReference type="EMBL" id="AKH97473.1"/>
    </source>
</evidence>
<dbReference type="EMBL" id="CP011564">
    <property type="protein sequence ID" value="ALG81869.1"/>
    <property type="molecule type" value="Genomic_DNA"/>
</dbReference>
<dbReference type="STRING" id="1604004.HLASA_0972"/>
<protein>
    <submittedName>
        <fullName evidence="2">Putative metal-dependent membrane protease</fullName>
    </submittedName>
</protein>
<keyword evidence="5" id="KW-1185">Reference proteome</keyword>
<accession>A0A0F7PDR1</accession>
<name>A0A0F7PDR1_9EURY</name>
<evidence type="ECO:0000256" key="1">
    <source>
        <dbReference type="SAM" id="MobiDB-lite"/>
    </source>
</evidence>
<dbReference type="KEGG" id="hsu:HLASF_0983"/>
<organism evidence="2 5">
    <name type="scientific">Halanaeroarchaeum sulfurireducens</name>
    <dbReference type="NCBI Taxonomy" id="1604004"/>
    <lineage>
        <taxon>Archaea</taxon>
        <taxon>Methanobacteriati</taxon>
        <taxon>Methanobacteriota</taxon>
        <taxon>Stenosarchaea group</taxon>
        <taxon>Halobacteria</taxon>
        <taxon>Halobacteriales</taxon>
        <taxon>Halobacteriaceae</taxon>
        <taxon>Halanaeroarchaeum</taxon>
    </lineage>
</organism>
<proteinExistence type="predicted"/>
<feature type="region of interest" description="Disordered" evidence="1">
    <location>
        <begin position="231"/>
        <end position="289"/>
    </location>
</feature>
<dbReference type="GO" id="GO:0008233">
    <property type="term" value="F:peptidase activity"/>
    <property type="evidence" value="ECO:0007669"/>
    <property type="project" value="UniProtKB-KW"/>
</dbReference>
<evidence type="ECO:0000313" key="3">
    <source>
        <dbReference type="EMBL" id="ALG81869.1"/>
    </source>
</evidence>
<dbReference type="GO" id="GO:0006508">
    <property type="term" value="P:proteolysis"/>
    <property type="evidence" value="ECO:0007669"/>
    <property type="project" value="UniProtKB-KW"/>
</dbReference>
<keyword evidence="2" id="KW-0378">Hydrolase</keyword>
<dbReference type="Proteomes" id="UP000060390">
    <property type="component" value="Chromosome"/>
</dbReference>
<feature type="compositionally biased region" description="Basic and acidic residues" evidence="1">
    <location>
        <begin position="258"/>
        <end position="273"/>
    </location>
</feature>
<gene>
    <name evidence="3" type="ORF">HLASA_0972</name>
    <name evidence="2" type="ORF">HLASF_0983</name>
</gene>
<reference evidence="4" key="2">
    <citation type="submission" date="2015-05" db="EMBL/GenBank/DDBJ databases">
        <title>Complete genome sequence of Halanaeroarchaeum sulfurireducens type strain M27-SA2, a sulfate-reducer haloarchaeon from marine anoxic lake Medee.</title>
        <authorList>
            <person name="Messina E."/>
            <person name="Kublanov I.V."/>
            <person name="Toshchakov S."/>
            <person name="Arcadi E."/>
            <person name="La Spada G."/>
            <person name="La Cono V."/>
            <person name="Yakimov M.M."/>
        </authorList>
    </citation>
    <scope>NUCLEOTIDE SEQUENCE [LARGE SCALE GENOMIC DNA]</scope>
    <source>
        <strain evidence="4">M27-SA2</strain>
    </source>
</reference>
<dbReference type="AlphaFoldDB" id="A0A0F7PDR1"/>
<dbReference type="KEGG" id="hsf:HLASA_0972"/>
<reference evidence="3 4" key="3">
    <citation type="journal article" date="2016" name="Stand. Genomic Sci.">
        <title>Complete genome sequence of 'Halanaeroarchaeum sulfurireducens' M27-SA2, a sulfur-reducing and acetate-oxidizing haloarchaeon from the deep-sea hypersaline anoxic lake Medee.</title>
        <authorList>
            <person name="Messina E."/>
            <person name="Sorokin D.Y."/>
            <person name="Kublanov I.V."/>
            <person name="Toshchakov S."/>
            <person name="Lopatina A."/>
            <person name="Arcadi E."/>
            <person name="Smedile F."/>
            <person name="La Spada G."/>
            <person name="La Cono V."/>
            <person name="Yakimov M.M."/>
        </authorList>
    </citation>
    <scope>NUCLEOTIDE SEQUENCE [LARGE SCALE GENOMIC DNA]</scope>
    <source>
        <strain evidence="3 4">M27-SA2</strain>
    </source>
</reference>
<evidence type="ECO:0000313" key="5">
    <source>
        <dbReference type="Proteomes" id="UP000069906"/>
    </source>
</evidence>
<dbReference type="Proteomes" id="UP000069906">
    <property type="component" value="Chromosome"/>
</dbReference>
<sequence length="305" mass="34658">MSKIPYVLIYPFVGRSTSAGEFHPYRLRVHVDGPGRTGLVGDGSVVDALITDRIRRLRPSYRCRCRRLGQRWQSPDVGVPDVQMADWSEMVGHRLPVTIVHSRHGSGAICGRRRSHRSHLLRIAVYLFLRDCMGHGPGGRARRPRLARVHAPRAAGKVQRFRLQYVHRHCLGGLASSVVHQPDDDSRRVATLPTAAMDRLDLRRSHPLDVDVQRYWWKCACRRRISRRHQWDGSVPSCGHPGTDAKGRPRPLAQPPFRGDRSDTPRDCGDQPPRRLWAQETREPGPTWERSCRAPLEAVTASVVY</sequence>
<keyword evidence="2" id="KW-0645">Protease</keyword>